<organism evidence="8 9">
    <name type="scientific">Coleofasciculus chthonoplastes PCC 7420</name>
    <dbReference type="NCBI Taxonomy" id="118168"/>
    <lineage>
        <taxon>Bacteria</taxon>
        <taxon>Bacillati</taxon>
        <taxon>Cyanobacteriota</taxon>
        <taxon>Cyanophyceae</taxon>
        <taxon>Coleofasciculales</taxon>
        <taxon>Coleofasciculaceae</taxon>
        <taxon>Coleofasciculus</taxon>
    </lineage>
</organism>
<dbReference type="OrthoDB" id="463369at2"/>
<keyword evidence="9" id="KW-1185">Reference proteome</keyword>
<dbReference type="Pfam" id="PF06514">
    <property type="entry name" value="PsbU"/>
    <property type="match status" value="1"/>
</dbReference>
<dbReference type="GO" id="GO:0019898">
    <property type="term" value="C:extrinsic component of membrane"/>
    <property type="evidence" value="ECO:0007669"/>
    <property type="project" value="InterPro"/>
</dbReference>
<keyword evidence="5 7" id="KW-0472">Membrane</keyword>
<evidence type="ECO:0000256" key="5">
    <source>
        <dbReference type="ARBA" id="ARBA00023136"/>
    </source>
</evidence>
<evidence type="ECO:0000256" key="4">
    <source>
        <dbReference type="ARBA" id="ARBA00023078"/>
    </source>
</evidence>
<evidence type="ECO:0000256" key="7">
    <source>
        <dbReference type="HAMAP-Rule" id="MF_00589"/>
    </source>
</evidence>
<dbReference type="HOGENOM" id="CLU_141240_1_0_3"/>
<evidence type="ECO:0000313" key="9">
    <source>
        <dbReference type="Proteomes" id="UP000003835"/>
    </source>
</evidence>
<comment type="subcellular location">
    <subcellularLocation>
        <location evidence="7">Cellular thylakoid membrane</location>
        <topology evidence="7">Peripheral membrane protein</topology>
        <orientation evidence="7">Lumenal side</orientation>
    </subcellularLocation>
    <subcellularLocation>
        <location evidence="1">Membrane</location>
        <topology evidence="1">Peripheral membrane protein</topology>
    </subcellularLocation>
</comment>
<keyword evidence="7" id="KW-0602">Photosynthesis</keyword>
<dbReference type="HAMAP" id="MF_00589">
    <property type="entry name" value="PSII_PsbU"/>
    <property type="match status" value="1"/>
</dbReference>
<dbReference type="eggNOG" id="COG1555">
    <property type="taxonomic scope" value="Bacteria"/>
</dbReference>
<name>B4VZ05_9CYAN</name>
<evidence type="ECO:0000256" key="3">
    <source>
        <dbReference type="ARBA" id="ARBA00022982"/>
    </source>
</evidence>
<evidence type="ECO:0000313" key="8">
    <source>
        <dbReference type="EMBL" id="EDX72805.1"/>
    </source>
</evidence>
<dbReference type="Gene3D" id="1.10.150.320">
    <property type="entry name" value="Photosystem II 12 kDa extrinsic protein"/>
    <property type="match status" value="1"/>
</dbReference>
<comment type="similarity">
    <text evidence="2 7">Belongs to the PsbU family.</text>
</comment>
<dbReference type="GO" id="GO:0009654">
    <property type="term" value="C:photosystem II oxygen evolving complex"/>
    <property type="evidence" value="ECO:0007669"/>
    <property type="project" value="InterPro"/>
</dbReference>
<accession>B4VZ05</accession>
<keyword evidence="6 7" id="KW-0604">Photosystem II</keyword>
<dbReference type="GO" id="GO:0042549">
    <property type="term" value="P:photosystem II stabilization"/>
    <property type="evidence" value="ECO:0007669"/>
    <property type="project" value="InterPro"/>
</dbReference>
<dbReference type="PROSITE" id="PS51257">
    <property type="entry name" value="PROKAR_LIPOPROTEIN"/>
    <property type="match status" value="1"/>
</dbReference>
<dbReference type="NCBIfam" id="NF002708">
    <property type="entry name" value="PRK02515.1"/>
    <property type="match status" value="1"/>
</dbReference>
<keyword evidence="7" id="KW-0813">Transport</keyword>
<evidence type="ECO:0000256" key="1">
    <source>
        <dbReference type="ARBA" id="ARBA00004170"/>
    </source>
</evidence>
<dbReference type="SUPFAM" id="SSF81585">
    <property type="entry name" value="PsbU/PolX domain-like"/>
    <property type="match status" value="1"/>
</dbReference>
<dbReference type="GO" id="GO:0015979">
    <property type="term" value="P:photosynthesis"/>
    <property type="evidence" value="ECO:0007669"/>
    <property type="project" value="UniProtKB-UniRule"/>
</dbReference>
<sequence>MKRLVRVLVVWGLLVGCLGWLGFSQSAIAAPMSWTPGVSLSNALPNGSPMLLAETTLRNPADAKLETEYGQKLDLNNTHIRAFRKYRGMFPTLASLIIQNAPYDDVEEVLEIPGLTDRQKQVLKDNLDAFTVTDTADVYNEGDDRYNPGVY</sequence>
<dbReference type="EMBL" id="DS989861">
    <property type="protein sequence ID" value="EDX72805.1"/>
    <property type="molecule type" value="Genomic_DNA"/>
</dbReference>
<keyword evidence="4 7" id="KW-0793">Thylakoid</keyword>
<evidence type="ECO:0000256" key="2">
    <source>
        <dbReference type="ARBA" id="ARBA00010827"/>
    </source>
</evidence>
<dbReference type="InterPro" id="IPR010527">
    <property type="entry name" value="PSII_PsbU"/>
</dbReference>
<reference evidence="8 9" key="1">
    <citation type="submission" date="2008-07" db="EMBL/GenBank/DDBJ databases">
        <authorList>
            <person name="Tandeau de Marsac N."/>
            <person name="Ferriera S."/>
            <person name="Johnson J."/>
            <person name="Kravitz S."/>
            <person name="Beeson K."/>
            <person name="Sutton G."/>
            <person name="Rogers Y.-H."/>
            <person name="Friedman R."/>
            <person name="Frazier M."/>
            <person name="Venter J.C."/>
        </authorList>
    </citation>
    <scope>NUCLEOTIDE SEQUENCE [LARGE SCALE GENOMIC DNA]</scope>
    <source>
        <strain evidence="8 9">PCC 7420</strain>
    </source>
</reference>
<keyword evidence="3 7" id="KW-0249">Electron transport</keyword>
<dbReference type="STRING" id="118168.MC7420_3251"/>
<gene>
    <name evidence="7" type="primary">psbU</name>
    <name evidence="8" type="ORF">MC7420_3251</name>
</gene>
<dbReference type="AlphaFoldDB" id="B4VZ05"/>
<proteinExistence type="inferred from homology"/>
<comment type="function">
    <text evidence="7">One of the extrinsic, lumenal subunits of photosystem II (PSII). PSII is a light-driven water plastoquinone oxidoreductase, using light energy to abstract electrons from H(2)O, generating a proton gradient subsequently used for ATP formation. The extrinsic proteins stabilize the structure of photosystem II oxygen-evolving complex (OEC), the ion environment of oxygen evolution and protect the OEC against heat-induced inactivation.</text>
</comment>
<evidence type="ECO:0000256" key="6">
    <source>
        <dbReference type="ARBA" id="ARBA00023276"/>
    </source>
</evidence>
<dbReference type="Proteomes" id="UP000003835">
    <property type="component" value="Unassembled WGS sequence"/>
</dbReference>
<comment type="subunit">
    <text evidence="7">PSII is composed of 1 copy each of membrane proteins PsbA, PsbB, PsbC, PsbD, PsbE, PsbF, PsbH, PsbI, PsbJ, PsbK, PsbL, PsbM, PsbT, PsbX, PsbY, PsbZ, Psb30/Ycf12, peripheral proteins PsbO, CyanoQ (PsbQ), PsbU, PsbV and a large number of cofactors. It forms dimeric complexes.</text>
</comment>
<dbReference type="GO" id="GO:0031676">
    <property type="term" value="C:plasma membrane-derived thylakoid membrane"/>
    <property type="evidence" value="ECO:0007669"/>
    <property type="project" value="UniProtKB-SubCell"/>
</dbReference>
<dbReference type="RefSeq" id="WP_006103935.1">
    <property type="nucleotide sequence ID" value="NZ_DS989861.1"/>
</dbReference>
<protein>
    <recommendedName>
        <fullName evidence="7">Photosystem II extrinsic protein U</fullName>
        <shortName evidence="7">PSII-U</shortName>
        <shortName evidence="7">PsbU</shortName>
    </recommendedName>
    <alternativeName>
        <fullName evidence="7">Photosystem II 12 kDa extrinsic protein</fullName>
        <shortName evidence="7">PS II complex 12 kDa extrinsic protein</shortName>
    </alternativeName>
</protein>